<name>T2JWA7_CROWT</name>
<dbReference type="EMBL" id="CAQN01000955">
    <property type="protein sequence ID" value="CCQ69344.1"/>
    <property type="molecule type" value="Genomic_DNA"/>
</dbReference>
<gene>
    <name evidence="1" type="ORF">CWATWH0402_6352</name>
</gene>
<reference evidence="1 2" key="1">
    <citation type="submission" date="2013-01" db="EMBL/GenBank/DDBJ databases">
        <authorList>
            <person name="Bench S."/>
        </authorList>
    </citation>
    <scope>NUCLEOTIDE SEQUENCE [LARGE SCALE GENOMIC DNA]</scope>
    <source>
        <strain evidence="1 2">WH 0402</strain>
    </source>
</reference>
<evidence type="ECO:0000313" key="2">
    <source>
        <dbReference type="Proteomes" id="UP000018130"/>
    </source>
</evidence>
<comment type="caution">
    <text evidence="1">The sequence shown here is derived from an EMBL/GenBank/DDBJ whole genome shotgun (WGS) entry which is preliminary data.</text>
</comment>
<dbReference type="Proteomes" id="UP000018130">
    <property type="component" value="Unassembled WGS sequence"/>
</dbReference>
<sequence length="40" mass="4754">MILRLSSDSLYPVSLYSTERLFFLNRGKPFFPGVLARQFW</sequence>
<reference evidence="1 2" key="2">
    <citation type="submission" date="2013-09" db="EMBL/GenBank/DDBJ databases">
        <title>Whole genome comparison of six Crocosphaera watsonii strains with differing phenotypes.</title>
        <authorList>
            <person name="Bench S.R."/>
            <person name="Heller P."/>
            <person name="Frank I."/>
            <person name="Arciniega M."/>
            <person name="Shilova I.N."/>
            <person name="Zehr J.P."/>
        </authorList>
    </citation>
    <scope>NUCLEOTIDE SEQUENCE [LARGE SCALE GENOMIC DNA]</scope>
    <source>
        <strain evidence="1 2">WH 0402</strain>
    </source>
</reference>
<proteinExistence type="predicted"/>
<protein>
    <submittedName>
        <fullName evidence="1">Uncharacterized protein</fullName>
    </submittedName>
</protein>
<accession>T2JWA7</accession>
<organism evidence="1 2">
    <name type="scientific">Crocosphaera watsonii WH 0402</name>
    <dbReference type="NCBI Taxonomy" id="1284629"/>
    <lineage>
        <taxon>Bacteria</taxon>
        <taxon>Bacillati</taxon>
        <taxon>Cyanobacteriota</taxon>
        <taxon>Cyanophyceae</taxon>
        <taxon>Oscillatoriophycideae</taxon>
        <taxon>Chroococcales</taxon>
        <taxon>Aphanothecaceae</taxon>
        <taxon>Crocosphaera</taxon>
    </lineage>
</organism>
<dbReference type="AlphaFoldDB" id="T2JWA7"/>
<evidence type="ECO:0000313" key="1">
    <source>
        <dbReference type="EMBL" id="CCQ69344.1"/>
    </source>
</evidence>